<feature type="compositionally biased region" description="Low complexity" evidence="1">
    <location>
        <begin position="1"/>
        <end position="14"/>
    </location>
</feature>
<dbReference type="Proteomes" id="UP000234681">
    <property type="component" value="Chromosome 17"/>
</dbReference>
<dbReference type="AlphaFoldDB" id="A6J7Q4"/>
<accession>A6J7Q4</accession>
<evidence type="ECO:0000313" key="2">
    <source>
        <dbReference type="EMBL" id="EDL98404.1"/>
    </source>
</evidence>
<name>A6J7Q4_RAT</name>
<sequence>MGRLGQSSSSCQRSTDSDLKPLEPCPRATQTQRAQSRLCSSVT</sequence>
<feature type="compositionally biased region" description="Polar residues" evidence="1">
    <location>
        <begin position="28"/>
        <end position="43"/>
    </location>
</feature>
<dbReference type="EMBL" id="CH473977">
    <property type="protein sequence ID" value="EDL98404.1"/>
    <property type="molecule type" value="Genomic_DNA"/>
</dbReference>
<feature type="region of interest" description="Disordered" evidence="1">
    <location>
        <begin position="1"/>
        <end position="43"/>
    </location>
</feature>
<organism evidence="2 3">
    <name type="scientific">Rattus norvegicus</name>
    <name type="common">Rat</name>
    <dbReference type="NCBI Taxonomy" id="10116"/>
    <lineage>
        <taxon>Eukaryota</taxon>
        <taxon>Metazoa</taxon>
        <taxon>Chordata</taxon>
        <taxon>Craniata</taxon>
        <taxon>Vertebrata</taxon>
        <taxon>Euteleostomi</taxon>
        <taxon>Mammalia</taxon>
        <taxon>Eutheria</taxon>
        <taxon>Euarchontoglires</taxon>
        <taxon>Glires</taxon>
        <taxon>Rodentia</taxon>
        <taxon>Myomorpha</taxon>
        <taxon>Muroidea</taxon>
        <taxon>Muridae</taxon>
        <taxon>Murinae</taxon>
        <taxon>Rattus</taxon>
    </lineage>
</organism>
<evidence type="ECO:0000256" key="1">
    <source>
        <dbReference type="SAM" id="MobiDB-lite"/>
    </source>
</evidence>
<protein>
    <submittedName>
        <fullName evidence="2">RCG44140</fullName>
    </submittedName>
</protein>
<proteinExistence type="predicted"/>
<reference evidence="3" key="1">
    <citation type="submission" date="2005-09" db="EMBL/GenBank/DDBJ databases">
        <authorList>
            <person name="Mural R.J."/>
            <person name="Li P.W."/>
            <person name="Adams M.D."/>
            <person name="Amanatides P.G."/>
            <person name="Baden-Tillson H."/>
            <person name="Barnstead M."/>
            <person name="Chin S.H."/>
            <person name="Dew I."/>
            <person name="Evans C.A."/>
            <person name="Ferriera S."/>
            <person name="Flanigan M."/>
            <person name="Fosler C."/>
            <person name="Glodek A."/>
            <person name="Gu Z."/>
            <person name="Holt R.A."/>
            <person name="Jennings D."/>
            <person name="Kraft C.L."/>
            <person name="Lu F."/>
            <person name="Nguyen T."/>
            <person name="Nusskern D.R."/>
            <person name="Pfannkoch C.M."/>
            <person name="Sitter C."/>
            <person name="Sutton G.G."/>
            <person name="Venter J.C."/>
            <person name="Wang Z."/>
            <person name="Woodage T."/>
            <person name="Zheng X.H."/>
            <person name="Zhong F."/>
        </authorList>
    </citation>
    <scope>NUCLEOTIDE SEQUENCE [LARGE SCALE GENOMIC DNA]</scope>
    <source>
        <strain>BN</strain>
        <strain evidence="3">Sprague-Dawley</strain>
    </source>
</reference>
<evidence type="ECO:0000313" key="3">
    <source>
        <dbReference type="Proteomes" id="UP000234681"/>
    </source>
</evidence>
<gene>
    <name evidence="2" type="ORF">rCG_44140</name>
</gene>